<evidence type="ECO:0000256" key="3">
    <source>
        <dbReference type="ARBA" id="ARBA00022801"/>
    </source>
</evidence>
<evidence type="ECO:0000256" key="1">
    <source>
        <dbReference type="ARBA" id="ARBA00008668"/>
    </source>
</evidence>
<protein>
    <submittedName>
        <fullName evidence="5">GDSL esterase/lipase</fullName>
    </submittedName>
</protein>
<reference evidence="6" key="1">
    <citation type="submission" date="2024-07" db="EMBL/GenBank/DDBJ databases">
        <title>Two chromosome-level genome assemblies of Korean endemic species Abeliophyllum distichum and Forsythia ovata (Oleaceae).</title>
        <authorList>
            <person name="Jang H."/>
        </authorList>
    </citation>
    <scope>NUCLEOTIDE SEQUENCE [LARGE SCALE GENOMIC DNA]</scope>
</reference>
<proteinExistence type="inferred from homology"/>
<gene>
    <name evidence="5" type="ORF">Fot_38661</name>
</gene>
<dbReference type="Gene3D" id="3.40.50.1110">
    <property type="entry name" value="SGNH hydrolase"/>
    <property type="match status" value="1"/>
</dbReference>
<evidence type="ECO:0000313" key="5">
    <source>
        <dbReference type="EMBL" id="KAL2494904.1"/>
    </source>
</evidence>
<keyword evidence="4" id="KW-0325">Glycoprotein</keyword>
<dbReference type="InterPro" id="IPR001087">
    <property type="entry name" value="GDSL"/>
</dbReference>
<dbReference type="PANTHER" id="PTHR22835">
    <property type="entry name" value="ZINC FINGER FYVE DOMAIN CONTAINING PROTEIN"/>
    <property type="match status" value="1"/>
</dbReference>
<dbReference type="AlphaFoldDB" id="A0ABD1S6D6"/>
<keyword evidence="2" id="KW-0732">Signal</keyword>
<dbReference type="SUPFAM" id="SSF52266">
    <property type="entry name" value="SGNH hydrolase"/>
    <property type="match status" value="1"/>
</dbReference>
<dbReference type="Pfam" id="PF00657">
    <property type="entry name" value="Lipase_GDSL"/>
    <property type="match status" value="1"/>
</dbReference>
<evidence type="ECO:0000313" key="6">
    <source>
        <dbReference type="Proteomes" id="UP001604277"/>
    </source>
</evidence>
<accession>A0ABD1S6D6</accession>
<comment type="similarity">
    <text evidence="1">Belongs to the 'GDSL' lipolytic enzyme family.</text>
</comment>
<dbReference type="GO" id="GO:0016787">
    <property type="term" value="F:hydrolase activity"/>
    <property type="evidence" value="ECO:0007669"/>
    <property type="project" value="UniProtKB-KW"/>
</dbReference>
<evidence type="ECO:0000256" key="2">
    <source>
        <dbReference type="ARBA" id="ARBA00022729"/>
    </source>
</evidence>
<dbReference type="CDD" id="cd01837">
    <property type="entry name" value="SGNH_plant_lipase_like"/>
    <property type="match status" value="1"/>
</dbReference>
<keyword evidence="6" id="KW-1185">Reference proteome</keyword>
<sequence>MGIPFVPPFHGGRNVSSRIFREGVNFAVAGSTALEDSFFAKTGVKIPYANVSLVAQLSWFKELLSTLCQNPTNCKRFLETSLVLVGEIGGNDYNHAFFGGKTEEQVGSFIPQVVKAIGLTIQELIKLGATTLVVPGNLPIGCSPYYLTYFQRYEEKYIQDPNTGCLNRLNGFSEHHNNLLQMELDRIRQLHPHATIIYADYYNAAMPIYVSPIKYGFTKGGLTACCGGGGPFNVNLSVPCGDSASTSCEDPSEYVSWDGLHFTEAAYRWIAKGLLQGPYSSPHLITSNCASIFKSRGFSDH</sequence>
<evidence type="ECO:0000256" key="4">
    <source>
        <dbReference type="ARBA" id="ARBA00023180"/>
    </source>
</evidence>
<dbReference type="EMBL" id="JBFOLJ010000011">
    <property type="protein sequence ID" value="KAL2494904.1"/>
    <property type="molecule type" value="Genomic_DNA"/>
</dbReference>
<keyword evidence="3" id="KW-0378">Hydrolase</keyword>
<dbReference type="PANTHER" id="PTHR22835:SF683">
    <property type="entry name" value="OS05G0506800 PROTEIN"/>
    <property type="match status" value="1"/>
</dbReference>
<name>A0ABD1S6D6_9LAMI</name>
<dbReference type="Proteomes" id="UP001604277">
    <property type="component" value="Unassembled WGS sequence"/>
</dbReference>
<comment type="caution">
    <text evidence="5">The sequence shown here is derived from an EMBL/GenBank/DDBJ whole genome shotgun (WGS) entry which is preliminary data.</text>
</comment>
<organism evidence="5 6">
    <name type="scientific">Forsythia ovata</name>
    <dbReference type="NCBI Taxonomy" id="205694"/>
    <lineage>
        <taxon>Eukaryota</taxon>
        <taxon>Viridiplantae</taxon>
        <taxon>Streptophyta</taxon>
        <taxon>Embryophyta</taxon>
        <taxon>Tracheophyta</taxon>
        <taxon>Spermatophyta</taxon>
        <taxon>Magnoliopsida</taxon>
        <taxon>eudicotyledons</taxon>
        <taxon>Gunneridae</taxon>
        <taxon>Pentapetalae</taxon>
        <taxon>asterids</taxon>
        <taxon>lamiids</taxon>
        <taxon>Lamiales</taxon>
        <taxon>Oleaceae</taxon>
        <taxon>Forsythieae</taxon>
        <taxon>Forsythia</taxon>
    </lineage>
</organism>
<dbReference type="InterPro" id="IPR036514">
    <property type="entry name" value="SGNH_hydro_sf"/>
</dbReference>
<dbReference type="InterPro" id="IPR035669">
    <property type="entry name" value="SGNH_plant_lipase-like"/>
</dbReference>